<organism evidence="2 3">
    <name type="scientific">Chaetomium strumarium</name>
    <dbReference type="NCBI Taxonomy" id="1170767"/>
    <lineage>
        <taxon>Eukaryota</taxon>
        <taxon>Fungi</taxon>
        <taxon>Dikarya</taxon>
        <taxon>Ascomycota</taxon>
        <taxon>Pezizomycotina</taxon>
        <taxon>Sordariomycetes</taxon>
        <taxon>Sordariomycetidae</taxon>
        <taxon>Sordariales</taxon>
        <taxon>Chaetomiaceae</taxon>
        <taxon>Chaetomium</taxon>
    </lineage>
</organism>
<comment type="caution">
    <text evidence="2">The sequence shown here is derived from an EMBL/GenBank/DDBJ whole genome shotgun (WGS) entry which is preliminary data.</text>
</comment>
<feature type="compositionally biased region" description="Polar residues" evidence="1">
    <location>
        <begin position="1514"/>
        <end position="1523"/>
    </location>
</feature>
<feature type="region of interest" description="Disordered" evidence="1">
    <location>
        <begin position="1"/>
        <end position="67"/>
    </location>
</feature>
<feature type="compositionally biased region" description="Polar residues" evidence="1">
    <location>
        <begin position="1853"/>
        <end position="1862"/>
    </location>
</feature>
<feature type="compositionally biased region" description="Basic and acidic residues" evidence="1">
    <location>
        <begin position="728"/>
        <end position="750"/>
    </location>
</feature>
<name>A0AAJ0M3V4_9PEZI</name>
<dbReference type="EMBL" id="JAUDZG010000002">
    <property type="protein sequence ID" value="KAK3307998.1"/>
    <property type="molecule type" value="Genomic_DNA"/>
</dbReference>
<feature type="region of interest" description="Disordered" evidence="1">
    <location>
        <begin position="1672"/>
        <end position="1862"/>
    </location>
</feature>
<proteinExistence type="predicted"/>
<keyword evidence="3" id="KW-1185">Reference proteome</keyword>
<dbReference type="GeneID" id="87883410"/>
<feature type="compositionally biased region" description="Basic and acidic residues" evidence="1">
    <location>
        <begin position="518"/>
        <end position="527"/>
    </location>
</feature>
<feature type="compositionally biased region" description="Polar residues" evidence="1">
    <location>
        <begin position="1740"/>
        <end position="1755"/>
    </location>
</feature>
<sequence length="1862" mass="201225">MGVEGQKRSAPPPLPAPTETNSTLLSAPLSDVGTELSKSGDEKSSYSLPDDGTPVTIKTGHRASRSQTSLLIEYFEGGKASSASGATDQRKPSVRVRLTPSSKTKSKGGSDRDRIQITQTKSRKSSASRRSVPTGGPTRSEVEGLSAVSGDMEDAGSYASATEESTVSRNPIDIEIDRSGNVRRRRPASPLIPAADSKVSYHGTASEISAIPADSFLDGSGPATSFGMSDVKSTGSRSPEMSRTGDYLLGAAAGLGAAAAADRVRSKSRDERERDRVSVSKTRDRDREKEKEKERDRRHRSSKSRASSVAKEDKYAERAKSPRRRSKGYSESVVSAADSSVVSSALAPSHRSVDQHSIRSGASKASSINNPKLLETVEDAIRRLILPELNALKREQSSRKTRRDSTTSSTTTVSRDDLASDKRRSGATDKKMVTQRDSMRSKESRDREARNDFDDSSALSHDSIEDDHVIEDTPTRSNDRLKAAVAGAAMGAAAVAAHEVFQSPSDDKHRSRRRRRAEMRSRGSDHALEDEESELGPPVLPMPLMSEVNASDVTRASILSAETDRPHSATEEVAPGRGLSQDQLSVPSTTSTPTRTPATTLQALGTQHANVSHGDLKALPNQRTGQWDEYVIDDNGKKVPSRLSKQYQEDEEYEDNGDMPAYAPESPYDYYSTQDVPPPLKYVPYQPERRGLSPIPSVSGYTDAGSEGPNRGSGGTHRTNESVSSAERSPRQDGSMHSRPSHELVEDERSGLSSVVDQGDAVSPPGSEVDRITSGQAVRAVAMNPDFVHPPGVESNVASLVDGSMLEGSALTTASSAVGNQAYNGRESMATLEEEQSRDPGTPTKRSVASQREYAEERAQTPSARSQQSREFVQYELDEYGRKVPQTSYRQSPTVSEAAITSAAVGAAAAVLRAKHAQAQQEVVSDDDVEFQGAGVQRNKSFKERTKNGPRPGIDTASAEGLANNAEKPKLGFSSMPDPNDPLPEIGDWQDDDLLTNPSLLDGHGGRDEEEEHWGGDATPRQHPQRREDDVDYQHLDGTPKQQRSGQDLAGVAGAAAAVGAAVGMAAAQSHSRQPSQEHDEWYRDAEDNKRDTIVTNPYEGSSPIANLPGINNTFLGGQGFDNSGYGDLYGTRSPLGHKVLDEGYISQGPNKTPDIQVPKGKGVDFSMTSGPGGQGVEDPFFTSNHSRHLSGMSQGMGTPMYDAATGTGIERIESKDIIALMQHLMVRDAQRSARDTEILVTLVRSATEMRNNFEDLKRLLADTEDVIITEVKDNTEKSVQRAINGPRPYPGSARHSIQGGSQAGTINGDDVTAKKRSIFRRALKGLSAKGANDLGRIEDMLMQLLNEVDVLKAQTAPGNMQGNQSQQLLGEQSYDHLQPEVQDEQDHGYEPEGHAGTSTTSHASQSGYLSIQSRGTSVKQGYDNRKVSAHRISTVPEDNEEDYDHGRRDDELHMMTPAAHEQRGGSVPLATPPGAAAQTQHSMSNENTPRTEESKKRKSGRSSWFRIPRISRWSETTASSGVPESGHSKQSSRDENANFPTGASRSGSLDHYQDNYQFSAPQPIESDKLHTGFSETDLAQHGYHEDHEGMMYGHMQSSQTDPNWVSMNMTPEEAKYKAHRDSLNLVHPQPRQGQTERFKAALESQALGFDSPLSPKSADWAGSATSLNRFGQHQHTDSYGSAGGDHHYQQHWTSSSPGPANMTPTAGGPPPRPPKEALDQPPQQQPPSSPSQMMRHATPPQNKRLSKLQHQQPGSPLPHHSVESGYGTMTHGAPTASYISHGTTGTATGGNSSPRLENRNLSGALGRDGVSRRPSGPRPMTPTKGMGRSSPSPLAAGAQGEDERRKRDTFGTMASQETETF</sequence>
<evidence type="ECO:0000313" key="2">
    <source>
        <dbReference type="EMBL" id="KAK3307998.1"/>
    </source>
</evidence>
<feature type="compositionally biased region" description="Basic and acidic residues" evidence="1">
    <location>
        <begin position="462"/>
        <end position="478"/>
    </location>
</feature>
<dbReference type="RefSeq" id="XP_062723778.1">
    <property type="nucleotide sequence ID" value="XM_062864581.1"/>
</dbReference>
<feature type="compositionally biased region" description="Basic and acidic residues" evidence="1">
    <location>
        <begin position="262"/>
        <end position="295"/>
    </location>
</feature>
<feature type="compositionally biased region" description="Basic and acidic residues" evidence="1">
    <location>
        <begin position="310"/>
        <end position="320"/>
    </location>
</feature>
<feature type="compositionally biased region" description="Polar residues" evidence="1">
    <location>
        <begin position="1792"/>
        <end position="1802"/>
    </location>
</feature>
<feature type="region of interest" description="Disordered" evidence="1">
    <location>
        <begin position="1383"/>
        <end position="1446"/>
    </location>
</feature>
<gene>
    <name evidence="2" type="ORF">B0T15DRAFT_391282</name>
</gene>
<feature type="compositionally biased region" description="Polar residues" evidence="1">
    <location>
        <begin position="159"/>
        <end position="169"/>
    </location>
</feature>
<reference evidence="2" key="2">
    <citation type="submission" date="2023-06" db="EMBL/GenBank/DDBJ databases">
        <authorList>
            <consortium name="Lawrence Berkeley National Laboratory"/>
            <person name="Mondo S.J."/>
            <person name="Hensen N."/>
            <person name="Bonometti L."/>
            <person name="Westerberg I."/>
            <person name="Brannstrom I.O."/>
            <person name="Guillou S."/>
            <person name="Cros-Aarteil S."/>
            <person name="Calhoun S."/>
            <person name="Haridas S."/>
            <person name="Kuo A."/>
            <person name="Pangilinan J."/>
            <person name="Riley R."/>
            <person name="Labutti K."/>
            <person name="Andreopoulos B."/>
            <person name="Lipzen A."/>
            <person name="Chen C."/>
            <person name="Yanf M."/>
            <person name="Daum C."/>
            <person name="Ng V."/>
            <person name="Clum A."/>
            <person name="Steindorff A."/>
            <person name="Ohm R."/>
            <person name="Martin F."/>
            <person name="Silar P."/>
            <person name="Natvig D."/>
            <person name="Lalanne C."/>
            <person name="Gautier V."/>
            <person name="Ament-Velasquez S.L."/>
            <person name="Kruys A."/>
            <person name="Hutchinson M.I."/>
            <person name="Powell A.J."/>
            <person name="Barry K."/>
            <person name="Miller A.N."/>
            <person name="Grigoriev I.V."/>
            <person name="Debuchy R."/>
            <person name="Gladieux P."/>
            <person name="Thoren M.H."/>
            <person name="Johannesson H."/>
        </authorList>
    </citation>
    <scope>NUCLEOTIDE SEQUENCE</scope>
    <source>
        <strain evidence="2">CBS 333.67</strain>
    </source>
</reference>
<feature type="region of interest" description="Disordered" evidence="1">
    <location>
        <begin position="386"/>
        <end position="478"/>
    </location>
</feature>
<feature type="compositionally biased region" description="Polar residues" evidence="1">
    <location>
        <begin position="860"/>
        <end position="871"/>
    </location>
</feature>
<feature type="compositionally biased region" description="Polar residues" evidence="1">
    <location>
        <begin position="1539"/>
        <end position="1548"/>
    </location>
</feature>
<feature type="region of interest" description="Disordered" evidence="1">
    <location>
        <begin position="79"/>
        <end position="201"/>
    </location>
</feature>
<feature type="region of interest" description="Disordered" evidence="1">
    <location>
        <begin position="1282"/>
        <end position="1310"/>
    </location>
</feature>
<feature type="compositionally biased region" description="Polar residues" evidence="1">
    <location>
        <begin position="358"/>
        <end position="370"/>
    </location>
</feature>
<feature type="region of interest" description="Disordered" evidence="1">
    <location>
        <begin position="1460"/>
        <end position="1555"/>
    </location>
</feature>
<dbReference type="Proteomes" id="UP001273166">
    <property type="component" value="Unassembled WGS sequence"/>
</dbReference>
<evidence type="ECO:0000256" key="1">
    <source>
        <dbReference type="SAM" id="MobiDB-lite"/>
    </source>
</evidence>
<feature type="region of interest" description="Disordered" evidence="1">
    <location>
        <begin position="921"/>
        <end position="1051"/>
    </location>
</feature>
<feature type="compositionally biased region" description="Polar residues" evidence="1">
    <location>
        <begin position="1478"/>
        <end position="1489"/>
    </location>
</feature>
<protein>
    <submittedName>
        <fullName evidence="2">Uncharacterized protein</fullName>
    </submittedName>
</protein>
<evidence type="ECO:0000313" key="3">
    <source>
        <dbReference type="Proteomes" id="UP001273166"/>
    </source>
</evidence>
<feature type="compositionally biased region" description="Polar residues" evidence="1">
    <location>
        <begin position="813"/>
        <end position="823"/>
    </location>
</feature>
<feature type="compositionally biased region" description="Polar residues" evidence="1">
    <location>
        <begin position="222"/>
        <end position="241"/>
    </location>
</feature>
<feature type="region of interest" description="Disordered" evidence="1">
    <location>
        <begin position="497"/>
        <end position="597"/>
    </location>
</feature>
<feature type="region of interest" description="Disordered" evidence="1">
    <location>
        <begin position="612"/>
        <end position="777"/>
    </location>
</feature>
<reference evidence="2" key="1">
    <citation type="journal article" date="2023" name="Mol. Phylogenet. Evol.">
        <title>Genome-scale phylogeny and comparative genomics of the fungal order Sordariales.</title>
        <authorList>
            <person name="Hensen N."/>
            <person name="Bonometti L."/>
            <person name="Westerberg I."/>
            <person name="Brannstrom I.O."/>
            <person name="Guillou S."/>
            <person name="Cros-Aarteil S."/>
            <person name="Calhoun S."/>
            <person name="Haridas S."/>
            <person name="Kuo A."/>
            <person name="Mondo S."/>
            <person name="Pangilinan J."/>
            <person name="Riley R."/>
            <person name="LaButti K."/>
            <person name="Andreopoulos B."/>
            <person name="Lipzen A."/>
            <person name="Chen C."/>
            <person name="Yan M."/>
            <person name="Daum C."/>
            <person name="Ng V."/>
            <person name="Clum A."/>
            <person name="Steindorff A."/>
            <person name="Ohm R.A."/>
            <person name="Martin F."/>
            <person name="Silar P."/>
            <person name="Natvig D.O."/>
            <person name="Lalanne C."/>
            <person name="Gautier V."/>
            <person name="Ament-Velasquez S.L."/>
            <person name="Kruys A."/>
            <person name="Hutchinson M.I."/>
            <person name="Powell A.J."/>
            <person name="Barry K."/>
            <person name="Miller A.N."/>
            <person name="Grigoriev I.V."/>
            <person name="Debuchy R."/>
            <person name="Gladieux P."/>
            <person name="Hiltunen Thoren M."/>
            <person name="Johannesson H."/>
        </authorList>
    </citation>
    <scope>NUCLEOTIDE SEQUENCE</scope>
    <source>
        <strain evidence="2">CBS 333.67</strain>
    </source>
</reference>
<feature type="region of interest" description="Disordered" evidence="1">
    <location>
        <begin position="213"/>
        <end position="245"/>
    </location>
</feature>
<feature type="compositionally biased region" description="Polar residues" evidence="1">
    <location>
        <begin position="1397"/>
        <end position="1420"/>
    </location>
</feature>
<dbReference type="PANTHER" id="PTHR42105:SF1">
    <property type="entry name" value="TRANSALDOLASE"/>
    <property type="match status" value="1"/>
</dbReference>
<feature type="region of interest" description="Disordered" evidence="1">
    <location>
        <begin position="258"/>
        <end position="372"/>
    </location>
</feature>
<feature type="compositionally biased region" description="Basic and acidic residues" evidence="1">
    <location>
        <begin position="1025"/>
        <end position="1035"/>
    </location>
</feature>
<feature type="compositionally biased region" description="Low complexity" evidence="1">
    <location>
        <begin position="330"/>
        <end position="349"/>
    </location>
</feature>
<accession>A0AAJ0M3V4</accession>
<feature type="region of interest" description="Disordered" evidence="1">
    <location>
        <begin position="813"/>
        <end position="891"/>
    </location>
</feature>
<feature type="compositionally biased region" description="Basic and acidic residues" evidence="1">
    <location>
        <begin position="1383"/>
        <end position="1394"/>
    </location>
</feature>
<feature type="compositionally biased region" description="Low complexity" evidence="1">
    <location>
        <begin position="585"/>
        <end position="597"/>
    </location>
</feature>
<feature type="compositionally biased region" description="Basic and acidic residues" evidence="1">
    <location>
        <begin position="414"/>
        <end position="453"/>
    </location>
</feature>
<dbReference type="PANTHER" id="PTHR42105">
    <property type="entry name" value="DIM2-ASSOCIATED PROTEIN 1"/>
    <property type="match status" value="1"/>
</dbReference>